<dbReference type="SMART" id="SM00906">
    <property type="entry name" value="Fungal_trans"/>
    <property type="match status" value="1"/>
</dbReference>
<proteinExistence type="predicted"/>
<dbReference type="GO" id="GO:0003677">
    <property type="term" value="F:DNA binding"/>
    <property type="evidence" value="ECO:0007669"/>
    <property type="project" value="UniProtKB-KW"/>
</dbReference>
<evidence type="ECO:0000256" key="3">
    <source>
        <dbReference type="ARBA" id="ARBA00023125"/>
    </source>
</evidence>
<organism evidence="8 9">
    <name type="scientific">Aspergillus brasiliensis (strain CBS 101740 / IMI 381727 / IBT 21946)</name>
    <dbReference type="NCBI Taxonomy" id="767769"/>
    <lineage>
        <taxon>Eukaryota</taxon>
        <taxon>Fungi</taxon>
        <taxon>Dikarya</taxon>
        <taxon>Ascomycota</taxon>
        <taxon>Pezizomycotina</taxon>
        <taxon>Eurotiomycetes</taxon>
        <taxon>Eurotiomycetidae</taxon>
        <taxon>Eurotiales</taxon>
        <taxon>Aspergillaceae</taxon>
        <taxon>Aspergillus</taxon>
        <taxon>Aspergillus subgen. Circumdati</taxon>
    </lineage>
</organism>
<dbReference type="CDD" id="cd12148">
    <property type="entry name" value="fungal_TF_MHR"/>
    <property type="match status" value="1"/>
</dbReference>
<keyword evidence="3" id="KW-0238">DNA-binding</keyword>
<dbReference type="GO" id="GO:0005634">
    <property type="term" value="C:nucleus"/>
    <property type="evidence" value="ECO:0007669"/>
    <property type="project" value="UniProtKB-SubCell"/>
</dbReference>
<dbReference type="VEuPathDB" id="FungiDB:ASPBRDRAFT_126804"/>
<protein>
    <recommendedName>
        <fullName evidence="7">Xylanolytic transcriptional activator regulatory domain-containing protein</fullName>
    </recommendedName>
</protein>
<keyword evidence="2" id="KW-0805">Transcription regulation</keyword>
<dbReference type="STRING" id="767769.A0A1L9UHL7"/>
<evidence type="ECO:0000313" key="9">
    <source>
        <dbReference type="Proteomes" id="UP000184499"/>
    </source>
</evidence>
<keyword evidence="6" id="KW-0812">Transmembrane</keyword>
<evidence type="ECO:0000256" key="1">
    <source>
        <dbReference type="ARBA" id="ARBA00004123"/>
    </source>
</evidence>
<feature type="transmembrane region" description="Helical" evidence="6">
    <location>
        <begin position="392"/>
        <end position="411"/>
    </location>
</feature>
<reference evidence="9" key="1">
    <citation type="journal article" date="2017" name="Genome Biol.">
        <title>Comparative genomics reveals high biological diversity and specific adaptations in the industrially and medically important fungal genus Aspergillus.</title>
        <authorList>
            <person name="de Vries R.P."/>
            <person name="Riley R."/>
            <person name="Wiebenga A."/>
            <person name="Aguilar-Osorio G."/>
            <person name="Amillis S."/>
            <person name="Uchima C.A."/>
            <person name="Anderluh G."/>
            <person name="Asadollahi M."/>
            <person name="Askin M."/>
            <person name="Barry K."/>
            <person name="Battaglia E."/>
            <person name="Bayram O."/>
            <person name="Benocci T."/>
            <person name="Braus-Stromeyer S.A."/>
            <person name="Caldana C."/>
            <person name="Canovas D."/>
            <person name="Cerqueira G.C."/>
            <person name="Chen F."/>
            <person name="Chen W."/>
            <person name="Choi C."/>
            <person name="Clum A."/>
            <person name="Dos Santos R.A."/>
            <person name="Damasio A.R."/>
            <person name="Diallinas G."/>
            <person name="Emri T."/>
            <person name="Fekete E."/>
            <person name="Flipphi M."/>
            <person name="Freyberg S."/>
            <person name="Gallo A."/>
            <person name="Gournas C."/>
            <person name="Habgood R."/>
            <person name="Hainaut M."/>
            <person name="Harispe M.L."/>
            <person name="Henrissat B."/>
            <person name="Hilden K.S."/>
            <person name="Hope R."/>
            <person name="Hossain A."/>
            <person name="Karabika E."/>
            <person name="Karaffa L."/>
            <person name="Karanyi Z."/>
            <person name="Krasevec N."/>
            <person name="Kuo A."/>
            <person name="Kusch H."/>
            <person name="LaButti K."/>
            <person name="Lagendijk E.L."/>
            <person name="Lapidus A."/>
            <person name="Levasseur A."/>
            <person name="Lindquist E."/>
            <person name="Lipzen A."/>
            <person name="Logrieco A.F."/>
            <person name="MacCabe A."/>
            <person name="Maekelae M.R."/>
            <person name="Malavazi I."/>
            <person name="Melin P."/>
            <person name="Meyer V."/>
            <person name="Mielnichuk N."/>
            <person name="Miskei M."/>
            <person name="Molnar A.P."/>
            <person name="Mule G."/>
            <person name="Ngan C.Y."/>
            <person name="Orejas M."/>
            <person name="Orosz E."/>
            <person name="Ouedraogo J.P."/>
            <person name="Overkamp K.M."/>
            <person name="Park H.-S."/>
            <person name="Perrone G."/>
            <person name="Piumi F."/>
            <person name="Punt P.J."/>
            <person name="Ram A.F."/>
            <person name="Ramon A."/>
            <person name="Rauscher S."/>
            <person name="Record E."/>
            <person name="Riano-Pachon D.M."/>
            <person name="Robert V."/>
            <person name="Roehrig J."/>
            <person name="Ruller R."/>
            <person name="Salamov A."/>
            <person name="Salih N.S."/>
            <person name="Samson R.A."/>
            <person name="Sandor E."/>
            <person name="Sanguinetti M."/>
            <person name="Schuetze T."/>
            <person name="Sepcic K."/>
            <person name="Shelest E."/>
            <person name="Sherlock G."/>
            <person name="Sophianopoulou V."/>
            <person name="Squina F.M."/>
            <person name="Sun H."/>
            <person name="Susca A."/>
            <person name="Todd R.B."/>
            <person name="Tsang A."/>
            <person name="Unkles S.E."/>
            <person name="van de Wiele N."/>
            <person name="van Rossen-Uffink D."/>
            <person name="Oliveira J.V."/>
            <person name="Vesth T.C."/>
            <person name="Visser J."/>
            <person name="Yu J.-H."/>
            <person name="Zhou M."/>
            <person name="Andersen M.R."/>
            <person name="Archer D.B."/>
            <person name="Baker S.E."/>
            <person name="Benoit I."/>
            <person name="Brakhage A.A."/>
            <person name="Braus G.H."/>
            <person name="Fischer R."/>
            <person name="Frisvad J.C."/>
            <person name="Goldman G.H."/>
            <person name="Houbraken J."/>
            <person name="Oakley B."/>
            <person name="Pocsi I."/>
            <person name="Scazzocchio C."/>
            <person name="Seiboth B."/>
            <person name="vanKuyk P.A."/>
            <person name="Wortman J."/>
            <person name="Dyer P.S."/>
            <person name="Grigoriev I.V."/>
        </authorList>
    </citation>
    <scope>NUCLEOTIDE SEQUENCE [LARGE SCALE GENOMIC DNA]</scope>
    <source>
        <strain evidence="9">CBS 101740 / IMI 381727 / IBT 21946</strain>
    </source>
</reference>
<keyword evidence="6" id="KW-0472">Membrane</keyword>
<keyword evidence="9" id="KW-1185">Reference proteome</keyword>
<keyword evidence="5" id="KW-0539">Nucleus</keyword>
<evidence type="ECO:0000256" key="6">
    <source>
        <dbReference type="SAM" id="Phobius"/>
    </source>
</evidence>
<evidence type="ECO:0000313" key="8">
    <source>
        <dbReference type="EMBL" id="OJJ71094.1"/>
    </source>
</evidence>
<dbReference type="InterPro" id="IPR050987">
    <property type="entry name" value="AtrR-like"/>
</dbReference>
<dbReference type="Pfam" id="PF04082">
    <property type="entry name" value="Fungal_trans"/>
    <property type="match status" value="1"/>
</dbReference>
<gene>
    <name evidence="8" type="ORF">ASPBRDRAFT_126804</name>
</gene>
<comment type="subcellular location">
    <subcellularLocation>
        <location evidence="1">Nucleus</location>
    </subcellularLocation>
</comment>
<evidence type="ECO:0000256" key="2">
    <source>
        <dbReference type="ARBA" id="ARBA00023015"/>
    </source>
</evidence>
<name>A0A1L9UHL7_ASPBC</name>
<dbReference type="InterPro" id="IPR007219">
    <property type="entry name" value="XnlR_reg_dom"/>
</dbReference>
<dbReference type="RefSeq" id="XP_067478342.1">
    <property type="nucleotide sequence ID" value="XM_067617904.1"/>
</dbReference>
<dbReference type="PANTHER" id="PTHR46910">
    <property type="entry name" value="TRANSCRIPTION FACTOR PDR1"/>
    <property type="match status" value="1"/>
</dbReference>
<dbReference type="GO" id="GO:0006351">
    <property type="term" value="P:DNA-templated transcription"/>
    <property type="evidence" value="ECO:0007669"/>
    <property type="project" value="InterPro"/>
</dbReference>
<dbReference type="EMBL" id="KV878685">
    <property type="protein sequence ID" value="OJJ71094.1"/>
    <property type="molecule type" value="Genomic_DNA"/>
</dbReference>
<dbReference type="PANTHER" id="PTHR46910:SF37">
    <property type="entry name" value="ZN(II)2CYS6 TRANSCRIPTION FACTOR (EUROFUNG)"/>
    <property type="match status" value="1"/>
</dbReference>
<dbReference type="GO" id="GO:0008270">
    <property type="term" value="F:zinc ion binding"/>
    <property type="evidence" value="ECO:0007669"/>
    <property type="project" value="InterPro"/>
</dbReference>
<accession>A0A1L9UHL7</accession>
<keyword evidence="6" id="KW-1133">Transmembrane helix</keyword>
<evidence type="ECO:0000256" key="5">
    <source>
        <dbReference type="ARBA" id="ARBA00023242"/>
    </source>
</evidence>
<feature type="domain" description="Xylanolytic transcriptional activator regulatory" evidence="7">
    <location>
        <begin position="168"/>
        <end position="242"/>
    </location>
</feature>
<sequence>MYLNGMHHTADEGQAWIEARTGETVNLDQLHTMQLPWAKLAPIKLSSAIPQLPPRPTMEQYVDRYCSAYQAMVFPVISKSLFAETLDLAYGPPSHGSDSAKSCVYAFLSVVTIFGFVNKLGDMLDCETYASAAQSFMVPIISEMTINGLQALILLTQTQYFLGDLQAAAVTVSIASRLLFKLGAHTVSAPTVYDKGNPDCHLRDLFWLCYSFDNDIFLRIGQPPSISGVFCNLELPPDYARLQDSNMQQEQHLPITDATLPLYPWDLRLSQLKSEIYEALYSTTACQKSNPDIYESIRSLDQELEHWRTSLHPDIRPTLQFSPNTPVSFNLNTQAVMLRLAYYHCVTIIHQASERHHEGPGICSSISLAISASRSTLSFLQTALPVIEGECFWVIIFYAISAILTLFRNILKNPLDPAMRNLLAVLQSVPSLIRNIPIRTLTLGPMIQLRFLDNFTTELARLSGCAILKAEREAVQQQRA</sequence>
<dbReference type="AlphaFoldDB" id="A0A1L9UHL7"/>
<dbReference type="GeneID" id="93570392"/>
<dbReference type="GO" id="GO:0003700">
    <property type="term" value="F:DNA-binding transcription factor activity"/>
    <property type="evidence" value="ECO:0007669"/>
    <property type="project" value="InterPro"/>
</dbReference>
<dbReference type="Proteomes" id="UP000184499">
    <property type="component" value="Unassembled WGS sequence"/>
</dbReference>
<dbReference type="OrthoDB" id="4116913at2759"/>
<keyword evidence="4" id="KW-0804">Transcription</keyword>
<evidence type="ECO:0000256" key="4">
    <source>
        <dbReference type="ARBA" id="ARBA00023163"/>
    </source>
</evidence>
<dbReference type="OMA" id="CETYASA"/>
<evidence type="ECO:0000259" key="7">
    <source>
        <dbReference type="SMART" id="SM00906"/>
    </source>
</evidence>